<protein>
    <submittedName>
        <fullName evidence="1">Uncharacterized protein</fullName>
    </submittedName>
</protein>
<dbReference type="Gene3D" id="1.25.40.10">
    <property type="entry name" value="Tetratricopeptide repeat domain"/>
    <property type="match status" value="1"/>
</dbReference>
<dbReference type="PROSITE" id="PS51257">
    <property type="entry name" value="PROKAR_LIPOPROTEIN"/>
    <property type="match status" value="1"/>
</dbReference>
<gene>
    <name evidence="1" type="ORF">ENX03_02925</name>
</gene>
<sequence length="309" mass="34168">MRIVRKVTFLIILCLPLVMTGCGSGPRLPKIQSDTRSALSNANQEIANQHPDEALHLVLIALRNHQLLGDLSNSVRDMNRIGYIETSIGEYPKALFWFQRAELLSAVAKDPLLMAQTKVLASDAEISLHNTTQASILLKEVQDLLSHIPESPRKVRLMAHFYNSRGMLRLGGKHYKSSLSSFKKALSINQKLGLKGNAAGNWANIGNVYLAMKNPPMAKQAFDHALAVDRKIGNPEGIAFDSEGLSLAEIQTGSWDHALQSILAAYQIRLQQHNPVQAQKDLSLFRLALQKHPLQVNTSLLPDWPAPTP</sequence>
<comment type="caution">
    <text evidence="1">The sequence shown here is derived from an EMBL/GenBank/DDBJ whole genome shotgun (WGS) entry which is preliminary data.</text>
</comment>
<dbReference type="EMBL" id="DTMM01000066">
    <property type="protein sequence ID" value="HFT92897.1"/>
    <property type="molecule type" value="Genomic_DNA"/>
</dbReference>
<dbReference type="InterPro" id="IPR019734">
    <property type="entry name" value="TPR_rpt"/>
</dbReference>
<organism evidence="1">
    <name type="scientific">Leptospirillum ferriphilum</name>
    <dbReference type="NCBI Taxonomy" id="178606"/>
    <lineage>
        <taxon>Bacteria</taxon>
        <taxon>Pseudomonadati</taxon>
        <taxon>Nitrospirota</taxon>
        <taxon>Nitrospiria</taxon>
        <taxon>Nitrospirales</taxon>
        <taxon>Nitrospiraceae</taxon>
        <taxon>Leptospirillum</taxon>
    </lineage>
</organism>
<dbReference type="SMART" id="SM00028">
    <property type="entry name" value="TPR"/>
    <property type="match status" value="3"/>
</dbReference>
<dbReference type="AlphaFoldDB" id="A0A7C3R3Z8"/>
<proteinExistence type="predicted"/>
<dbReference type="SUPFAM" id="SSF48452">
    <property type="entry name" value="TPR-like"/>
    <property type="match status" value="2"/>
</dbReference>
<accession>A0A7C3R3Z8</accession>
<evidence type="ECO:0000313" key="1">
    <source>
        <dbReference type="EMBL" id="HFT92897.1"/>
    </source>
</evidence>
<dbReference type="InterPro" id="IPR011990">
    <property type="entry name" value="TPR-like_helical_dom_sf"/>
</dbReference>
<reference evidence="1" key="1">
    <citation type="journal article" date="2020" name="mSystems">
        <title>Genome- and Community-Level Interaction Insights into Carbon Utilization and Element Cycling Functions of Hydrothermarchaeota in Hydrothermal Sediment.</title>
        <authorList>
            <person name="Zhou Z."/>
            <person name="Liu Y."/>
            <person name="Xu W."/>
            <person name="Pan J."/>
            <person name="Luo Z.H."/>
            <person name="Li M."/>
        </authorList>
    </citation>
    <scope>NUCLEOTIDE SEQUENCE [LARGE SCALE GENOMIC DNA]</scope>
    <source>
        <strain evidence="1">SpSt-902</strain>
    </source>
</reference>
<name>A0A7C3R3Z8_9BACT</name>
<dbReference type="Pfam" id="PF13181">
    <property type="entry name" value="TPR_8"/>
    <property type="match status" value="1"/>
</dbReference>